<dbReference type="AlphaFoldDB" id="A0A4W3I2X8"/>
<dbReference type="InterPro" id="IPR003591">
    <property type="entry name" value="Leu-rich_rpt_typical-subtyp"/>
</dbReference>
<dbReference type="Pfam" id="PF01462">
    <property type="entry name" value="LRRNT"/>
    <property type="match status" value="1"/>
</dbReference>
<dbReference type="Ensembl" id="ENSCMIT00000021882.1">
    <property type="protein sequence ID" value="ENSCMIP00000021497.1"/>
    <property type="gene ID" value="ENSCMIG00000009787.1"/>
</dbReference>
<dbReference type="InterPro" id="IPR000372">
    <property type="entry name" value="LRRNT"/>
</dbReference>
<dbReference type="Gene3D" id="3.80.10.10">
    <property type="entry name" value="Ribonuclease Inhibitor"/>
    <property type="match status" value="2"/>
</dbReference>
<evidence type="ECO:0000313" key="16">
    <source>
        <dbReference type="Ensembl" id="ENSCMIP00000021497.1"/>
    </source>
</evidence>
<dbReference type="SMART" id="SM00365">
    <property type="entry name" value="LRR_SD22"/>
    <property type="match status" value="4"/>
</dbReference>
<dbReference type="PANTHER" id="PTHR45712:SF6">
    <property type="entry name" value="LUMICAN"/>
    <property type="match status" value="1"/>
</dbReference>
<feature type="chain" id="PRO_5021482124" description="Lumican" evidence="14">
    <location>
        <begin position="19"/>
        <end position="340"/>
    </location>
</feature>
<evidence type="ECO:0000256" key="12">
    <source>
        <dbReference type="ARBA" id="ARBA00023157"/>
    </source>
</evidence>
<dbReference type="PROSITE" id="PS51450">
    <property type="entry name" value="LRR"/>
    <property type="match status" value="2"/>
</dbReference>
<reference evidence="16" key="5">
    <citation type="submission" date="2025-09" db="UniProtKB">
        <authorList>
            <consortium name="Ensembl"/>
        </authorList>
    </citation>
    <scope>IDENTIFICATION</scope>
</reference>
<dbReference type="GO" id="GO:0005615">
    <property type="term" value="C:extracellular space"/>
    <property type="evidence" value="ECO:0007669"/>
    <property type="project" value="TreeGrafter"/>
</dbReference>
<evidence type="ECO:0000256" key="8">
    <source>
        <dbReference type="ARBA" id="ARBA00022641"/>
    </source>
</evidence>
<evidence type="ECO:0000256" key="2">
    <source>
        <dbReference type="ARBA" id="ARBA00005818"/>
    </source>
</evidence>
<proteinExistence type="inferred from homology"/>
<feature type="domain" description="LRRNT" evidence="15">
    <location>
        <begin position="40"/>
        <end position="74"/>
    </location>
</feature>
<keyword evidence="6" id="KW-0272">Extracellular matrix</keyword>
<evidence type="ECO:0000313" key="17">
    <source>
        <dbReference type="Proteomes" id="UP000314986"/>
    </source>
</evidence>
<dbReference type="GeneTree" id="ENSGT00940000158177"/>
<evidence type="ECO:0000256" key="1">
    <source>
        <dbReference type="ARBA" id="ARBA00004498"/>
    </source>
</evidence>
<dbReference type="SMART" id="SM00369">
    <property type="entry name" value="LRR_TYP"/>
    <property type="match status" value="6"/>
</dbReference>
<reference evidence="17" key="2">
    <citation type="journal article" date="2007" name="PLoS Biol.">
        <title>Survey sequencing and comparative analysis of the elephant shark (Callorhinchus milii) genome.</title>
        <authorList>
            <person name="Venkatesh B."/>
            <person name="Kirkness E.F."/>
            <person name="Loh Y.H."/>
            <person name="Halpern A.L."/>
            <person name="Lee A.P."/>
            <person name="Johnson J."/>
            <person name="Dandona N."/>
            <person name="Viswanathan L.D."/>
            <person name="Tay A."/>
            <person name="Venter J.C."/>
            <person name="Strausberg R.L."/>
            <person name="Brenner S."/>
        </authorList>
    </citation>
    <scope>NUCLEOTIDE SEQUENCE [LARGE SCALE GENOMIC DNA]</scope>
</reference>
<dbReference type="PANTHER" id="PTHR45712">
    <property type="entry name" value="AGAP008170-PA"/>
    <property type="match status" value="1"/>
</dbReference>
<comment type="subunit">
    <text evidence="3">Binds to laminin.</text>
</comment>
<evidence type="ECO:0000256" key="13">
    <source>
        <dbReference type="ARBA" id="ARBA00023180"/>
    </source>
</evidence>
<keyword evidence="12" id="KW-1015">Disulfide bond</keyword>
<evidence type="ECO:0000256" key="4">
    <source>
        <dbReference type="ARBA" id="ARBA00013370"/>
    </source>
</evidence>
<dbReference type="RefSeq" id="XP_007893500.1">
    <property type="nucleotide sequence ID" value="XM_007895309.2"/>
</dbReference>
<keyword evidence="11" id="KW-0654">Proteoglycan</keyword>
<keyword evidence="9 14" id="KW-0732">Signal</keyword>
<keyword evidence="10" id="KW-0677">Repeat</keyword>
<comment type="similarity">
    <text evidence="2">Belongs to the small leucine-rich proteoglycan (SLRP) family. SLRP class II subfamily.</text>
</comment>
<evidence type="ECO:0000259" key="15">
    <source>
        <dbReference type="SMART" id="SM00013"/>
    </source>
</evidence>
<evidence type="ECO:0000256" key="3">
    <source>
        <dbReference type="ARBA" id="ARBA00011719"/>
    </source>
</evidence>
<dbReference type="Pfam" id="PF13855">
    <property type="entry name" value="LRR_8"/>
    <property type="match status" value="3"/>
</dbReference>
<reference evidence="16" key="4">
    <citation type="submission" date="2025-08" db="UniProtKB">
        <authorList>
            <consortium name="Ensembl"/>
        </authorList>
    </citation>
    <scope>IDENTIFICATION</scope>
</reference>
<dbReference type="SMART" id="SM00364">
    <property type="entry name" value="LRR_BAC"/>
    <property type="match status" value="7"/>
</dbReference>
<feature type="signal peptide" evidence="14">
    <location>
        <begin position="1"/>
        <end position="18"/>
    </location>
</feature>
<sequence length="340" mass="38667">MKLIQLPIFALLVSGIFCQYDYDSYYNYDPASQMAPSSPICSVECDCPMNFPTAMYCDNRKLKTIPIIPSPIKYLYLQNNLLTGIPNGAFDNATELLWLILDNNQIASSNIGKKAFSKLKRLQKLYINFNNLTELVSIPKSLEDLKVYSNQISKIGKVLADHDNLTTIQLNDNQLSDVGEAFSGLKSLMYLDLSINKLTKLPAGLPSSLEMFYIDHNNLNSIPKGYFDKNSKLQYLRISHNQLKDEDIPERIFNITTLLELDLSFNKLKAIPVVNENLENLYLQANEIEKFSLSSFCRVTGPEEFSKVKHLRLDGNKITQADMPFNSAQCLRQAYEIMLD</sequence>
<dbReference type="GeneID" id="103179837"/>
<dbReference type="Proteomes" id="UP000314986">
    <property type="component" value="Unassembled WGS sequence"/>
</dbReference>
<comment type="subcellular location">
    <subcellularLocation>
        <location evidence="1">Secreted</location>
        <location evidence="1">Extracellular space</location>
        <location evidence="1">Extracellular matrix</location>
    </subcellularLocation>
</comment>
<dbReference type="InterPro" id="IPR001611">
    <property type="entry name" value="Leu-rich_rpt"/>
</dbReference>
<dbReference type="OMA" id="DCPINFP"/>
<keyword evidence="13" id="KW-0325">Glycoprotein</keyword>
<evidence type="ECO:0000256" key="5">
    <source>
        <dbReference type="ARBA" id="ARBA00022525"/>
    </source>
</evidence>
<dbReference type="InterPro" id="IPR032675">
    <property type="entry name" value="LRR_dom_sf"/>
</dbReference>
<dbReference type="InParanoid" id="A0A4W3I2X8"/>
<evidence type="ECO:0000256" key="6">
    <source>
        <dbReference type="ARBA" id="ARBA00022530"/>
    </source>
</evidence>
<gene>
    <name evidence="16" type="primary">lum</name>
</gene>
<evidence type="ECO:0000256" key="10">
    <source>
        <dbReference type="ARBA" id="ARBA00022737"/>
    </source>
</evidence>
<dbReference type="FunCoup" id="A0A4W3I2X8">
    <property type="interactions" value="446"/>
</dbReference>
<keyword evidence="17" id="KW-1185">Reference proteome</keyword>
<dbReference type="CTD" id="4060"/>
<accession>A0A4W3I2X8</accession>
<dbReference type="PRINTS" id="PR00019">
    <property type="entry name" value="LEURICHRPT"/>
</dbReference>
<keyword evidence="7" id="KW-0433">Leucine-rich repeat</keyword>
<evidence type="ECO:0000256" key="7">
    <source>
        <dbReference type="ARBA" id="ARBA00022614"/>
    </source>
</evidence>
<evidence type="ECO:0000256" key="9">
    <source>
        <dbReference type="ARBA" id="ARBA00022729"/>
    </source>
</evidence>
<keyword evidence="5" id="KW-0964">Secreted</keyword>
<dbReference type="InterPro" id="IPR050333">
    <property type="entry name" value="SLRP"/>
</dbReference>
<dbReference type="OrthoDB" id="6359842at2759"/>
<keyword evidence="8" id="KW-0765">Sulfation</keyword>
<evidence type="ECO:0000256" key="14">
    <source>
        <dbReference type="SAM" id="SignalP"/>
    </source>
</evidence>
<name>A0A4W3I2X8_CALMI</name>
<dbReference type="STRING" id="7868.ENSCMIP00000021497"/>
<organism evidence="16 17">
    <name type="scientific">Callorhinchus milii</name>
    <name type="common">Ghost shark</name>
    <dbReference type="NCBI Taxonomy" id="7868"/>
    <lineage>
        <taxon>Eukaryota</taxon>
        <taxon>Metazoa</taxon>
        <taxon>Chordata</taxon>
        <taxon>Craniata</taxon>
        <taxon>Vertebrata</taxon>
        <taxon>Chondrichthyes</taxon>
        <taxon>Holocephali</taxon>
        <taxon>Chimaeriformes</taxon>
        <taxon>Callorhinchidae</taxon>
        <taxon>Callorhinchus</taxon>
    </lineage>
</organism>
<dbReference type="SUPFAM" id="SSF52058">
    <property type="entry name" value="L domain-like"/>
    <property type="match status" value="1"/>
</dbReference>
<dbReference type="FunFam" id="3.80.10.10:FF:000073">
    <property type="entry name" value="Lumican"/>
    <property type="match status" value="1"/>
</dbReference>
<reference evidence="17" key="3">
    <citation type="journal article" date="2014" name="Nature">
        <title>Elephant shark genome provides unique insights into gnathostome evolution.</title>
        <authorList>
            <consortium name="International Elephant Shark Genome Sequencing Consortium"/>
            <person name="Venkatesh B."/>
            <person name="Lee A.P."/>
            <person name="Ravi V."/>
            <person name="Maurya A.K."/>
            <person name="Lian M.M."/>
            <person name="Swann J.B."/>
            <person name="Ohta Y."/>
            <person name="Flajnik M.F."/>
            <person name="Sutoh Y."/>
            <person name="Kasahara M."/>
            <person name="Hoon S."/>
            <person name="Gangu V."/>
            <person name="Roy S.W."/>
            <person name="Irimia M."/>
            <person name="Korzh V."/>
            <person name="Kondrychyn I."/>
            <person name="Lim Z.W."/>
            <person name="Tay B.H."/>
            <person name="Tohari S."/>
            <person name="Kong K.W."/>
            <person name="Ho S."/>
            <person name="Lorente-Galdos B."/>
            <person name="Quilez J."/>
            <person name="Marques-Bonet T."/>
            <person name="Raney B.J."/>
            <person name="Ingham P.W."/>
            <person name="Tay A."/>
            <person name="Hillier L.W."/>
            <person name="Minx P."/>
            <person name="Boehm T."/>
            <person name="Wilson R.K."/>
            <person name="Brenner S."/>
            <person name="Warren W.C."/>
        </authorList>
    </citation>
    <scope>NUCLEOTIDE SEQUENCE [LARGE SCALE GENOMIC DNA]</scope>
</reference>
<dbReference type="SMART" id="SM00013">
    <property type="entry name" value="LRRNT"/>
    <property type="match status" value="1"/>
</dbReference>
<reference evidence="17" key="1">
    <citation type="journal article" date="2006" name="Science">
        <title>Ancient noncoding elements conserved in the human genome.</title>
        <authorList>
            <person name="Venkatesh B."/>
            <person name="Kirkness E.F."/>
            <person name="Loh Y.H."/>
            <person name="Halpern A.L."/>
            <person name="Lee A.P."/>
            <person name="Johnson J."/>
            <person name="Dandona N."/>
            <person name="Viswanathan L.D."/>
            <person name="Tay A."/>
            <person name="Venter J.C."/>
            <person name="Strausberg R.L."/>
            <person name="Brenner S."/>
        </authorList>
    </citation>
    <scope>NUCLEOTIDE SEQUENCE [LARGE SCALE GENOMIC DNA]</scope>
</reference>
<dbReference type="KEGG" id="cmk:103179837"/>
<evidence type="ECO:0000256" key="11">
    <source>
        <dbReference type="ARBA" id="ARBA00022974"/>
    </source>
</evidence>
<protein>
    <recommendedName>
        <fullName evidence="4">Lumican</fullName>
    </recommendedName>
</protein>